<evidence type="ECO:0000256" key="1">
    <source>
        <dbReference type="ARBA" id="ARBA00022729"/>
    </source>
</evidence>
<protein>
    <submittedName>
        <fullName evidence="4">TonB-dependent receptor</fullName>
    </submittedName>
</protein>
<evidence type="ECO:0000313" key="5">
    <source>
        <dbReference type="Proteomes" id="UP001595814"/>
    </source>
</evidence>
<dbReference type="Gene3D" id="2.170.130.10">
    <property type="entry name" value="TonB-dependent receptor, plug domain"/>
    <property type="match status" value="1"/>
</dbReference>
<sequence length="265" mass="29679">MKETPSDSDLKAEKNIKEDYSSKKSGLVQSSLWEAVDRDRLIELKEVVIADKKEKKRKTAPSVYGITPSRVRYQDFERPQTIPQLFLGIPGVQVIGITTFEPQIVLPKAAGSGPILWVLDGMPLVQPTNLADIMSLVSYIDIDKIEILYASQASIYGSRASGGAIVVYTRSGSLLDSYNRKDANIKVQGYHDSLNFDNYLDDLKKKSRKSENNLRTLYWNPNLRTNKKGEVLVEFESPNEKVSSLKLEAIAVTEKGNFGNLKVIH</sequence>
<dbReference type="PROSITE" id="PS52016">
    <property type="entry name" value="TONB_DEPENDENT_REC_3"/>
    <property type="match status" value="1"/>
</dbReference>
<dbReference type="EMBL" id="JBHSAW010000003">
    <property type="protein sequence ID" value="MFC4094838.1"/>
    <property type="molecule type" value="Genomic_DNA"/>
</dbReference>
<dbReference type="SUPFAM" id="SSF56935">
    <property type="entry name" value="Porins"/>
    <property type="match status" value="1"/>
</dbReference>
<dbReference type="Pfam" id="PF07715">
    <property type="entry name" value="Plug"/>
    <property type="match status" value="1"/>
</dbReference>
<dbReference type="Proteomes" id="UP001595814">
    <property type="component" value="Unassembled WGS sequence"/>
</dbReference>
<dbReference type="InterPro" id="IPR039426">
    <property type="entry name" value="TonB-dep_rcpt-like"/>
</dbReference>
<evidence type="ECO:0000259" key="3">
    <source>
        <dbReference type="Pfam" id="PF07715"/>
    </source>
</evidence>
<dbReference type="PANTHER" id="PTHR30069">
    <property type="entry name" value="TONB-DEPENDENT OUTER MEMBRANE RECEPTOR"/>
    <property type="match status" value="1"/>
</dbReference>
<keyword evidence="1" id="KW-0732">Signal</keyword>
<keyword evidence="2" id="KW-1134">Transmembrane beta strand</keyword>
<keyword evidence="2" id="KW-0813">Transport</keyword>
<dbReference type="InterPro" id="IPR037066">
    <property type="entry name" value="Plug_dom_sf"/>
</dbReference>
<organism evidence="4 5">
    <name type="scientific">Euzebyella saccharophila</name>
    <dbReference type="NCBI Taxonomy" id="679664"/>
    <lineage>
        <taxon>Bacteria</taxon>
        <taxon>Pseudomonadati</taxon>
        <taxon>Bacteroidota</taxon>
        <taxon>Flavobacteriia</taxon>
        <taxon>Flavobacteriales</taxon>
        <taxon>Flavobacteriaceae</taxon>
        <taxon>Euzebyella</taxon>
    </lineage>
</organism>
<dbReference type="PANTHER" id="PTHR30069:SF29">
    <property type="entry name" value="HEMOGLOBIN AND HEMOGLOBIN-HAPTOGLOBIN-BINDING PROTEIN 1-RELATED"/>
    <property type="match status" value="1"/>
</dbReference>
<keyword evidence="2" id="KW-0472">Membrane</keyword>
<evidence type="ECO:0000256" key="2">
    <source>
        <dbReference type="PROSITE-ProRule" id="PRU01360"/>
    </source>
</evidence>
<evidence type="ECO:0000313" key="4">
    <source>
        <dbReference type="EMBL" id="MFC4094838.1"/>
    </source>
</evidence>
<name>A0ABV8JQQ1_9FLAO</name>
<keyword evidence="2" id="KW-0998">Cell outer membrane</keyword>
<accession>A0ABV8JQQ1</accession>
<dbReference type="InterPro" id="IPR012910">
    <property type="entry name" value="Plug_dom"/>
</dbReference>
<keyword evidence="5" id="KW-1185">Reference proteome</keyword>
<proteinExistence type="inferred from homology"/>
<dbReference type="RefSeq" id="WP_192462240.1">
    <property type="nucleotide sequence ID" value="NZ_JACYFJ010000003.1"/>
</dbReference>
<gene>
    <name evidence="4" type="ORF">ACFOUT_03065</name>
</gene>
<keyword evidence="2" id="KW-0812">Transmembrane</keyword>
<keyword evidence="4" id="KW-0675">Receptor</keyword>
<reference evidence="5" key="1">
    <citation type="journal article" date="2019" name="Int. J. Syst. Evol. Microbiol.">
        <title>The Global Catalogue of Microorganisms (GCM) 10K type strain sequencing project: providing services to taxonomists for standard genome sequencing and annotation.</title>
        <authorList>
            <consortium name="The Broad Institute Genomics Platform"/>
            <consortium name="The Broad Institute Genome Sequencing Center for Infectious Disease"/>
            <person name="Wu L."/>
            <person name="Ma J."/>
        </authorList>
    </citation>
    <scope>NUCLEOTIDE SEQUENCE [LARGE SCALE GENOMIC DNA]</scope>
    <source>
        <strain evidence="5">CECT 7477</strain>
    </source>
</reference>
<comment type="subcellular location">
    <subcellularLocation>
        <location evidence="2">Cell outer membrane</location>
        <topology evidence="2">Multi-pass membrane protein</topology>
    </subcellularLocation>
</comment>
<comment type="similarity">
    <text evidence="2">Belongs to the TonB-dependent receptor family.</text>
</comment>
<comment type="caution">
    <text evidence="4">The sequence shown here is derived from an EMBL/GenBank/DDBJ whole genome shotgun (WGS) entry which is preliminary data.</text>
</comment>
<feature type="domain" description="TonB-dependent receptor plug" evidence="3">
    <location>
        <begin position="58"/>
        <end position="164"/>
    </location>
</feature>